<keyword evidence="10" id="KW-1185">Reference proteome</keyword>
<gene>
    <name evidence="8" type="ORF">BVE84_03660</name>
    <name evidence="7" type="ORF">BVE86_03270</name>
</gene>
<reference evidence="9 10" key="1">
    <citation type="submission" date="2016-12" db="EMBL/GenBank/DDBJ databases">
        <authorList>
            <person name="Gulvik C.A."/>
        </authorList>
    </citation>
    <scope>NUCLEOTIDE SEQUENCE [LARGE SCALE GENOMIC DNA]</scope>
    <source>
        <strain evidence="8 10">12-5202</strain>
        <strain evidence="7 9">12-5291</strain>
    </source>
</reference>
<evidence type="ECO:0000256" key="2">
    <source>
        <dbReference type="ARBA" id="ARBA00022692"/>
    </source>
</evidence>
<evidence type="ECO:0000313" key="9">
    <source>
        <dbReference type="Proteomes" id="UP000188600"/>
    </source>
</evidence>
<feature type="transmembrane region" description="Helical" evidence="5">
    <location>
        <begin position="65"/>
        <end position="82"/>
    </location>
</feature>
<dbReference type="Proteomes" id="UP000188600">
    <property type="component" value="Unassembled WGS sequence"/>
</dbReference>
<evidence type="ECO:0000313" key="7">
    <source>
        <dbReference type="EMBL" id="ONK28380.1"/>
    </source>
</evidence>
<feature type="transmembrane region" description="Helical" evidence="5">
    <location>
        <begin position="40"/>
        <end position="58"/>
    </location>
</feature>
<evidence type="ECO:0000313" key="8">
    <source>
        <dbReference type="EMBL" id="ONK30169.1"/>
    </source>
</evidence>
<name>A0AB36JSC4_9STRE</name>
<proteinExistence type="predicted"/>
<feature type="transmembrane region" description="Helical" evidence="5">
    <location>
        <begin position="243"/>
        <end position="264"/>
    </location>
</feature>
<feature type="transmembrane region" description="Helical" evidence="5">
    <location>
        <begin position="157"/>
        <end position="177"/>
    </location>
</feature>
<dbReference type="Pfam" id="PF04932">
    <property type="entry name" value="Wzy_C"/>
    <property type="match status" value="1"/>
</dbReference>
<feature type="transmembrane region" description="Helical" evidence="5">
    <location>
        <begin position="94"/>
        <end position="111"/>
    </location>
</feature>
<comment type="subcellular location">
    <subcellularLocation>
        <location evidence="1">Membrane</location>
        <topology evidence="1">Multi-pass membrane protein</topology>
    </subcellularLocation>
</comment>
<keyword evidence="2 5" id="KW-0812">Transmembrane</keyword>
<accession>A0AB36JSC4</accession>
<dbReference type="Proteomes" id="UP000188946">
    <property type="component" value="Unassembled WGS sequence"/>
</dbReference>
<evidence type="ECO:0000256" key="3">
    <source>
        <dbReference type="ARBA" id="ARBA00022989"/>
    </source>
</evidence>
<keyword evidence="3 5" id="KW-1133">Transmembrane helix</keyword>
<comment type="caution">
    <text evidence="7">The sequence shown here is derived from an EMBL/GenBank/DDBJ whole genome shotgun (WGS) entry which is preliminary data.</text>
</comment>
<dbReference type="EMBL" id="MSPR01000005">
    <property type="protein sequence ID" value="ONK30169.1"/>
    <property type="molecule type" value="Genomic_DNA"/>
</dbReference>
<feature type="transmembrane region" description="Helical" evidence="5">
    <location>
        <begin position="198"/>
        <end position="231"/>
    </location>
</feature>
<feature type="transmembrane region" description="Helical" evidence="5">
    <location>
        <begin position="326"/>
        <end position="345"/>
    </location>
</feature>
<sequence length="405" mass="45461">MTVTWYSLVQNRLVLYLLFLPFFIPYSFKFIPSLTSLYDAASFWKLGAVLIIFFLYFMRRQLSKSMLLLLGINGILLFSSLLHGLSDQGVYTDLLPALALPMLIELGLGADIRKMMDVLFRILAALALINFLFLLRYPDGLPFATLYTQVRNPLHFLGLDNGIVYVLLALLGLNNLLYEEGYAISRISLLYKRYMMRLAPRIVFFNVLALLTMLIVGSATGLMVLLFFLLFVHSHSIMRKAYAIWLLVGIYCLFFLIVVVAGGSSPLLIGITDFLGRDASFTGRSVLWTGALALIKQSPFIGFGNHPDVIEIWGSYFSAHNQLLDIAIRGGLLSLLMFIVVHLGAFAQLHRAGTRTAGILFATIFCFLMGGLMESGVRPMHYLFLALASYPQLVLNRQQKEHIEG</sequence>
<feature type="transmembrane region" description="Helical" evidence="5">
    <location>
        <begin position="357"/>
        <end position="373"/>
    </location>
</feature>
<protein>
    <recommendedName>
        <fullName evidence="6">O-antigen ligase-related domain-containing protein</fullName>
    </recommendedName>
</protein>
<keyword evidence="4 5" id="KW-0472">Membrane</keyword>
<evidence type="ECO:0000256" key="4">
    <source>
        <dbReference type="ARBA" id="ARBA00023136"/>
    </source>
</evidence>
<dbReference type="GO" id="GO:0016020">
    <property type="term" value="C:membrane"/>
    <property type="evidence" value="ECO:0007669"/>
    <property type="project" value="UniProtKB-SubCell"/>
</dbReference>
<feature type="domain" description="O-antigen ligase-related" evidence="6">
    <location>
        <begin position="205"/>
        <end position="339"/>
    </location>
</feature>
<evidence type="ECO:0000256" key="5">
    <source>
        <dbReference type="SAM" id="Phobius"/>
    </source>
</evidence>
<dbReference type="RefSeq" id="WP_076995737.1">
    <property type="nucleotide sequence ID" value="NZ_MSPR01000005.1"/>
</dbReference>
<evidence type="ECO:0000259" key="6">
    <source>
        <dbReference type="Pfam" id="PF04932"/>
    </source>
</evidence>
<feature type="transmembrane region" description="Helical" evidence="5">
    <location>
        <begin position="118"/>
        <end position="137"/>
    </location>
</feature>
<organism evidence="7 9">
    <name type="scientific">Streptococcus azizii</name>
    <dbReference type="NCBI Taxonomy" id="1579424"/>
    <lineage>
        <taxon>Bacteria</taxon>
        <taxon>Bacillati</taxon>
        <taxon>Bacillota</taxon>
        <taxon>Bacilli</taxon>
        <taxon>Lactobacillales</taxon>
        <taxon>Streptococcaceae</taxon>
        <taxon>Streptococcus</taxon>
    </lineage>
</organism>
<dbReference type="EMBL" id="MSPT01000005">
    <property type="protein sequence ID" value="ONK28380.1"/>
    <property type="molecule type" value="Genomic_DNA"/>
</dbReference>
<feature type="transmembrane region" description="Helical" evidence="5">
    <location>
        <begin position="12"/>
        <end position="28"/>
    </location>
</feature>
<dbReference type="InterPro" id="IPR007016">
    <property type="entry name" value="O-antigen_ligase-rel_domated"/>
</dbReference>
<feature type="transmembrane region" description="Helical" evidence="5">
    <location>
        <begin position="285"/>
        <end position="306"/>
    </location>
</feature>
<evidence type="ECO:0000313" key="10">
    <source>
        <dbReference type="Proteomes" id="UP000188946"/>
    </source>
</evidence>
<evidence type="ECO:0000256" key="1">
    <source>
        <dbReference type="ARBA" id="ARBA00004141"/>
    </source>
</evidence>
<dbReference type="AlphaFoldDB" id="A0AB36JSC4"/>